<dbReference type="Pfam" id="PF07681">
    <property type="entry name" value="DoxX"/>
    <property type="match status" value="1"/>
</dbReference>
<gene>
    <name evidence="8" type="ORF">BURPS1710A_A2964</name>
</gene>
<keyword evidence="5 7" id="KW-1133">Transmembrane helix</keyword>
<keyword evidence="6 7" id="KW-0472">Membrane</keyword>
<dbReference type="HOGENOM" id="CLU_058421_8_1_4"/>
<dbReference type="PANTHER" id="PTHR33452:SF1">
    <property type="entry name" value="INNER MEMBRANE PROTEIN YPHA-RELATED"/>
    <property type="match status" value="1"/>
</dbReference>
<comment type="subcellular location">
    <subcellularLocation>
        <location evidence="1">Cell membrane</location>
        <topology evidence="1">Multi-pass membrane protein</topology>
    </subcellularLocation>
</comment>
<dbReference type="InterPro" id="IPR032808">
    <property type="entry name" value="DoxX"/>
</dbReference>
<sequence>MTRSVDSGVIFFARLLLAVLFLWGGAMKLMGYGEFVGYLKGLGVPFTQVAAPVIVALEAIGGVLLIVGYQVKPLALVLALYTLAAALIGHNFWDATSSALQRDMVVHFWKNVAIAGGFLLLYVTGAGGASIDGARRSSSSYGSLR</sequence>
<feature type="transmembrane region" description="Helical" evidence="7">
    <location>
        <begin position="113"/>
        <end position="131"/>
    </location>
</feature>
<evidence type="ECO:0000256" key="7">
    <source>
        <dbReference type="SAM" id="Phobius"/>
    </source>
</evidence>
<organism evidence="8">
    <name type="scientific">Burkholderia pseudomallei 1710a</name>
    <dbReference type="NCBI Taxonomy" id="320371"/>
    <lineage>
        <taxon>Bacteria</taxon>
        <taxon>Pseudomonadati</taxon>
        <taxon>Pseudomonadota</taxon>
        <taxon>Betaproteobacteria</taxon>
        <taxon>Burkholderiales</taxon>
        <taxon>Burkholderiaceae</taxon>
        <taxon>Burkholderia</taxon>
        <taxon>pseudomallei group</taxon>
    </lineage>
</organism>
<evidence type="ECO:0000256" key="4">
    <source>
        <dbReference type="ARBA" id="ARBA00022692"/>
    </source>
</evidence>
<accession>A0A0E1VYU1</accession>
<keyword evidence="4 7" id="KW-0812">Transmembrane</keyword>
<name>A0A0E1VYU1_BURPE</name>
<comment type="similarity">
    <text evidence="2">Belongs to the DoxX family.</text>
</comment>
<dbReference type="AlphaFoldDB" id="A0A0E1VYU1"/>
<dbReference type="Proteomes" id="UP000001812">
    <property type="component" value="Chromosome II"/>
</dbReference>
<dbReference type="EMBL" id="CM000833">
    <property type="protein sequence ID" value="EET05324.1"/>
    <property type="molecule type" value="Genomic_DNA"/>
</dbReference>
<evidence type="ECO:0000256" key="1">
    <source>
        <dbReference type="ARBA" id="ARBA00004651"/>
    </source>
</evidence>
<keyword evidence="3" id="KW-1003">Cell membrane</keyword>
<evidence type="ECO:0000256" key="2">
    <source>
        <dbReference type="ARBA" id="ARBA00006679"/>
    </source>
</evidence>
<feature type="transmembrane region" description="Helical" evidence="7">
    <location>
        <begin position="74"/>
        <end position="93"/>
    </location>
</feature>
<evidence type="ECO:0000256" key="5">
    <source>
        <dbReference type="ARBA" id="ARBA00022989"/>
    </source>
</evidence>
<proteinExistence type="inferred from homology"/>
<feature type="transmembrane region" description="Helical" evidence="7">
    <location>
        <begin position="7"/>
        <end position="26"/>
    </location>
</feature>
<evidence type="ECO:0000256" key="3">
    <source>
        <dbReference type="ARBA" id="ARBA00022475"/>
    </source>
</evidence>
<evidence type="ECO:0000313" key="8">
    <source>
        <dbReference type="EMBL" id="EET05324.1"/>
    </source>
</evidence>
<dbReference type="RefSeq" id="WP_004523452.1">
    <property type="nucleotide sequence ID" value="NZ_CM000833.1"/>
</dbReference>
<dbReference type="InterPro" id="IPR051907">
    <property type="entry name" value="DoxX-like_oxidoreductase"/>
</dbReference>
<dbReference type="GO" id="GO:0005886">
    <property type="term" value="C:plasma membrane"/>
    <property type="evidence" value="ECO:0007669"/>
    <property type="project" value="UniProtKB-SubCell"/>
</dbReference>
<feature type="transmembrane region" description="Helical" evidence="7">
    <location>
        <begin position="46"/>
        <end position="67"/>
    </location>
</feature>
<protein>
    <submittedName>
        <fullName evidence="8">DoxX family protein</fullName>
    </submittedName>
</protein>
<dbReference type="PANTHER" id="PTHR33452">
    <property type="entry name" value="OXIDOREDUCTASE CATD-RELATED"/>
    <property type="match status" value="1"/>
</dbReference>
<reference evidence="8" key="1">
    <citation type="submission" date="2009-05" db="EMBL/GenBank/DDBJ databases">
        <authorList>
            <person name="Harkins D.M."/>
            <person name="DeShazer D."/>
            <person name="Woods D.E."/>
            <person name="Brinkac L.M."/>
            <person name="Brown K.A."/>
            <person name="Hung G.C."/>
            <person name="Tuanyok A."/>
            <person name="Zhang B."/>
            <person name="Nierman W.C."/>
        </authorList>
    </citation>
    <scope>NUCLEOTIDE SEQUENCE [LARGE SCALE GENOMIC DNA]</scope>
    <source>
        <strain evidence="8">1710a</strain>
    </source>
</reference>
<evidence type="ECO:0000256" key="6">
    <source>
        <dbReference type="ARBA" id="ARBA00023136"/>
    </source>
</evidence>